<keyword evidence="7" id="KW-1185">Reference proteome</keyword>
<dbReference type="Pfam" id="PF06839">
    <property type="entry name" value="Zn_ribbon_GRF"/>
    <property type="match status" value="1"/>
</dbReference>
<proteinExistence type="predicted"/>
<dbReference type="PANTHER" id="PTHR33248">
    <property type="entry name" value="ZINC ION-BINDING PROTEIN"/>
    <property type="match status" value="1"/>
</dbReference>
<name>A0AA39VP17_ACESA</name>
<sequence length="111" mass="12922">MVRARKNDDEEPPNVDKHEECMNDLDLGDLYPNCLCGRRARLCTSWTNANPGRRFWGCSNFRGDLNCGYFRWHDPPICERSKQIIPGLLRRIEGVKDMILKATIKMLVLQQ</sequence>
<dbReference type="EMBL" id="JAUESC010000382">
    <property type="protein sequence ID" value="KAK0587322.1"/>
    <property type="molecule type" value="Genomic_DNA"/>
</dbReference>
<reference evidence="6" key="2">
    <citation type="submission" date="2023-06" db="EMBL/GenBank/DDBJ databases">
        <authorList>
            <person name="Swenson N.G."/>
            <person name="Wegrzyn J.L."/>
            <person name="Mcevoy S.L."/>
        </authorList>
    </citation>
    <scope>NUCLEOTIDE SEQUENCE</scope>
    <source>
        <strain evidence="6">NS2018</strain>
        <tissue evidence="6">Leaf</tissue>
    </source>
</reference>
<dbReference type="InterPro" id="IPR010666">
    <property type="entry name" value="Znf_GRF"/>
</dbReference>
<feature type="domain" description="GRF-type" evidence="5">
    <location>
        <begin position="34"/>
        <end position="76"/>
    </location>
</feature>
<evidence type="ECO:0000313" key="6">
    <source>
        <dbReference type="EMBL" id="KAK0587322.1"/>
    </source>
</evidence>
<evidence type="ECO:0000256" key="2">
    <source>
        <dbReference type="ARBA" id="ARBA00022771"/>
    </source>
</evidence>
<keyword evidence="3" id="KW-0862">Zinc</keyword>
<protein>
    <recommendedName>
        <fullName evidence="5">GRF-type domain-containing protein</fullName>
    </recommendedName>
</protein>
<organism evidence="6 7">
    <name type="scientific">Acer saccharum</name>
    <name type="common">Sugar maple</name>
    <dbReference type="NCBI Taxonomy" id="4024"/>
    <lineage>
        <taxon>Eukaryota</taxon>
        <taxon>Viridiplantae</taxon>
        <taxon>Streptophyta</taxon>
        <taxon>Embryophyta</taxon>
        <taxon>Tracheophyta</taxon>
        <taxon>Spermatophyta</taxon>
        <taxon>Magnoliopsida</taxon>
        <taxon>eudicotyledons</taxon>
        <taxon>Gunneridae</taxon>
        <taxon>Pentapetalae</taxon>
        <taxon>rosids</taxon>
        <taxon>malvids</taxon>
        <taxon>Sapindales</taxon>
        <taxon>Sapindaceae</taxon>
        <taxon>Hippocastanoideae</taxon>
        <taxon>Acereae</taxon>
        <taxon>Acer</taxon>
    </lineage>
</organism>
<gene>
    <name evidence="6" type="ORF">LWI29_021000</name>
</gene>
<dbReference type="AlphaFoldDB" id="A0AA39VP17"/>
<keyword evidence="1" id="KW-0479">Metal-binding</keyword>
<accession>A0AA39VP17</accession>
<evidence type="ECO:0000256" key="1">
    <source>
        <dbReference type="ARBA" id="ARBA00022723"/>
    </source>
</evidence>
<evidence type="ECO:0000259" key="5">
    <source>
        <dbReference type="PROSITE" id="PS51999"/>
    </source>
</evidence>
<dbReference type="Proteomes" id="UP001168877">
    <property type="component" value="Unassembled WGS sequence"/>
</dbReference>
<reference evidence="6" key="1">
    <citation type="journal article" date="2022" name="Plant J.">
        <title>Strategies of tolerance reflected in two North American maple genomes.</title>
        <authorList>
            <person name="McEvoy S.L."/>
            <person name="Sezen U.U."/>
            <person name="Trouern-Trend A."/>
            <person name="McMahon S.M."/>
            <person name="Schaberg P.G."/>
            <person name="Yang J."/>
            <person name="Wegrzyn J.L."/>
            <person name="Swenson N.G."/>
        </authorList>
    </citation>
    <scope>NUCLEOTIDE SEQUENCE</scope>
    <source>
        <strain evidence="6">NS2018</strain>
    </source>
</reference>
<comment type="caution">
    <text evidence="6">The sequence shown here is derived from an EMBL/GenBank/DDBJ whole genome shotgun (WGS) entry which is preliminary data.</text>
</comment>
<evidence type="ECO:0000313" key="7">
    <source>
        <dbReference type="Proteomes" id="UP001168877"/>
    </source>
</evidence>
<evidence type="ECO:0000256" key="3">
    <source>
        <dbReference type="ARBA" id="ARBA00022833"/>
    </source>
</evidence>
<dbReference type="PROSITE" id="PS51999">
    <property type="entry name" value="ZF_GRF"/>
    <property type="match status" value="1"/>
</dbReference>
<keyword evidence="2 4" id="KW-0863">Zinc-finger</keyword>
<evidence type="ECO:0000256" key="4">
    <source>
        <dbReference type="PROSITE-ProRule" id="PRU01343"/>
    </source>
</evidence>
<dbReference type="GO" id="GO:0008270">
    <property type="term" value="F:zinc ion binding"/>
    <property type="evidence" value="ECO:0007669"/>
    <property type="project" value="UniProtKB-KW"/>
</dbReference>